<protein>
    <submittedName>
        <fullName evidence="2">Uncharacterized protein</fullName>
    </submittedName>
</protein>
<feature type="compositionally biased region" description="Polar residues" evidence="1">
    <location>
        <begin position="40"/>
        <end position="49"/>
    </location>
</feature>
<proteinExistence type="predicted"/>
<feature type="compositionally biased region" description="Polar residues" evidence="1">
    <location>
        <begin position="58"/>
        <end position="71"/>
    </location>
</feature>
<reference evidence="2" key="1">
    <citation type="submission" date="2019-08" db="EMBL/GenBank/DDBJ databases">
        <title>The improved chromosome-level genome for the pearl oyster Pinctada fucata martensii using PacBio sequencing and Hi-C.</title>
        <authorList>
            <person name="Zheng Z."/>
        </authorList>
    </citation>
    <scope>NUCLEOTIDE SEQUENCE</scope>
    <source>
        <strain evidence="2">ZZ-2019</strain>
        <tissue evidence="2">Adductor muscle</tissue>
    </source>
</reference>
<gene>
    <name evidence="2" type="ORF">FSP39_017579</name>
</gene>
<feature type="region of interest" description="Disordered" evidence="1">
    <location>
        <begin position="126"/>
        <end position="154"/>
    </location>
</feature>
<sequence length="261" mass="28648">MGCKFCKVKHTSVEIREKRKEVKRKVKDAKSSSEVKESRTCSNESFSENGSEDRNKPLSDTSSCLSISTLNEDTESSISKVPSTTSSISSGGSLTRYDPPAIKKPQTPGRGYDADDLEIVDLDEEEDDLKSLTDSSGHIEDSGRPRAAKGQRKPVLQSCVEDFTKDVDAFIAAHSAPTVGTNGKIARPSAARGVRLPCYVPPSQICEDRTRAPVVNNTSNPTQTRTMMTRPHLTVTGLDIPDSAFLKRWMERQKNVSPRSE</sequence>
<comment type="caution">
    <text evidence="2">The sequence shown here is derived from an EMBL/GenBank/DDBJ whole genome shotgun (WGS) entry which is preliminary data.</text>
</comment>
<accession>A0AA88XX17</accession>
<organism evidence="2 3">
    <name type="scientific">Pinctada imbricata</name>
    <name type="common">Atlantic pearl-oyster</name>
    <name type="synonym">Pinctada martensii</name>
    <dbReference type="NCBI Taxonomy" id="66713"/>
    <lineage>
        <taxon>Eukaryota</taxon>
        <taxon>Metazoa</taxon>
        <taxon>Spiralia</taxon>
        <taxon>Lophotrochozoa</taxon>
        <taxon>Mollusca</taxon>
        <taxon>Bivalvia</taxon>
        <taxon>Autobranchia</taxon>
        <taxon>Pteriomorphia</taxon>
        <taxon>Pterioida</taxon>
        <taxon>Pterioidea</taxon>
        <taxon>Pteriidae</taxon>
        <taxon>Pinctada</taxon>
    </lineage>
</organism>
<feature type="region of interest" description="Disordered" evidence="1">
    <location>
        <begin position="17"/>
        <end position="114"/>
    </location>
</feature>
<dbReference type="Proteomes" id="UP001186944">
    <property type="component" value="Unassembled WGS sequence"/>
</dbReference>
<evidence type="ECO:0000256" key="1">
    <source>
        <dbReference type="SAM" id="MobiDB-lite"/>
    </source>
</evidence>
<evidence type="ECO:0000313" key="2">
    <source>
        <dbReference type="EMBL" id="KAK3093574.1"/>
    </source>
</evidence>
<name>A0AA88XX17_PINIB</name>
<feature type="compositionally biased region" description="Basic and acidic residues" evidence="1">
    <location>
        <begin position="28"/>
        <end position="39"/>
    </location>
</feature>
<dbReference type="AlphaFoldDB" id="A0AA88XX17"/>
<evidence type="ECO:0000313" key="3">
    <source>
        <dbReference type="Proteomes" id="UP001186944"/>
    </source>
</evidence>
<keyword evidence="3" id="KW-1185">Reference proteome</keyword>
<dbReference type="EMBL" id="VSWD01000009">
    <property type="protein sequence ID" value="KAK3093574.1"/>
    <property type="molecule type" value="Genomic_DNA"/>
</dbReference>
<feature type="compositionally biased region" description="Low complexity" evidence="1">
    <location>
        <begin position="76"/>
        <end position="93"/>
    </location>
</feature>